<dbReference type="EMBL" id="CP071868">
    <property type="protein sequence ID" value="QTE30323.1"/>
    <property type="molecule type" value="Genomic_DNA"/>
</dbReference>
<proteinExistence type="predicted"/>
<organism evidence="1 2">
    <name type="scientific">Pengzhenrongella sicca</name>
    <dbReference type="NCBI Taxonomy" id="2819238"/>
    <lineage>
        <taxon>Bacteria</taxon>
        <taxon>Bacillati</taxon>
        <taxon>Actinomycetota</taxon>
        <taxon>Actinomycetes</taxon>
        <taxon>Micrococcales</taxon>
        <taxon>Pengzhenrongella</taxon>
    </lineage>
</organism>
<dbReference type="AlphaFoldDB" id="A0A8A4ZH86"/>
<keyword evidence="2" id="KW-1185">Reference proteome</keyword>
<sequence length="479" mass="53371">MRALLAEYIAVQSSLDEDTRLTHISTALRFPPTPISRTETDNRERIAFRLDPGVAERAAEFALRLPGQPIRRGPAHYSPRPLTDALAVAIAAAHPYTDCGLHGLPQLITHSAAIGLWRLAVAATLTNAEARVLLITPASDLATVLNDGDVAWHAAWRFEVALHLARKLLVGPQQSANLLMITQQHEDFETQRHEIARTEWADSPLLRDCIARPRFDHEGQGGAAVWRAERKLTETKIAQWLVNSSSRISLETPQPGWKLVRPHGWTAVPFVYGQGMTSKQRADVDEGRVLRITAGSRSAIWPYSIDGDPIARFDLVLAATPRLVPASVVELVLLRTEEISDPWVSAGLAVEWGLLTPTEQHHLEAKATENRQRVVESGMRGHWRDLKKVHAELARHVDEPERFARVAGQQGVQGGPFRAGCTWPVESIAAVLASDATDEQVTWLVSSFERRRAWRLEEAMRHASREAYWFGRPNPDDIV</sequence>
<gene>
    <name evidence="1" type="ORF">J4E96_04805</name>
</gene>
<name>A0A8A4ZH86_9MICO</name>
<dbReference type="RefSeq" id="WP_227424651.1">
    <property type="nucleotide sequence ID" value="NZ_CP071868.1"/>
</dbReference>
<evidence type="ECO:0000313" key="1">
    <source>
        <dbReference type="EMBL" id="QTE30323.1"/>
    </source>
</evidence>
<dbReference type="KEGG" id="psic:J4E96_04805"/>
<evidence type="ECO:0000313" key="2">
    <source>
        <dbReference type="Proteomes" id="UP000663937"/>
    </source>
</evidence>
<accession>A0A8A4ZH86</accession>
<dbReference type="Proteomes" id="UP000663937">
    <property type="component" value="Chromosome"/>
</dbReference>
<protein>
    <submittedName>
        <fullName evidence="1">Uncharacterized protein</fullName>
    </submittedName>
</protein>
<reference evidence="1" key="1">
    <citation type="submission" date="2021-03" db="EMBL/GenBank/DDBJ databases">
        <title>Pengzhenrongella sicca gen. nov., sp. nov., a new member of suborder Micrococcineae isolated from High-Arctic tundra soil.</title>
        <authorList>
            <person name="Peng F."/>
        </authorList>
    </citation>
    <scope>NUCLEOTIDE SEQUENCE</scope>
    <source>
        <strain evidence="1">LRZ-2</strain>
    </source>
</reference>